<comment type="caution">
    <text evidence="1">The sequence shown here is derived from an EMBL/GenBank/DDBJ whole genome shotgun (WGS) entry which is preliminary data.</text>
</comment>
<dbReference type="AlphaFoldDB" id="A0A811ZVJ7"/>
<dbReference type="Proteomes" id="UP000645828">
    <property type="component" value="Unassembled WGS sequence"/>
</dbReference>
<evidence type="ECO:0000313" key="2">
    <source>
        <dbReference type="Proteomes" id="UP000645828"/>
    </source>
</evidence>
<name>A0A811ZVJ7_NYCPR</name>
<gene>
    <name evidence="1" type="ORF">NYPRO_LOCUS25773</name>
</gene>
<protein>
    <submittedName>
        <fullName evidence="1">(raccoon dog) hypothetical protein</fullName>
    </submittedName>
</protein>
<organism evidence="1 2">
    <name type="scientific">Nyctereutes procyonoides</name>
    <name type="common">Raccoon dog</name>
    <name type="synonym">Canis procyonoides</name>
    <dbReference type="NCBI Taxonomy" id="34880"/>
    <lineage>
        <taxon>Eukaryota</taxon>
        <taxon>Metazoa</taxon>
        <taxon>Chordata</taxon>
        <taxon>Craniata</taxon>
        <taxon>Vertebrata</taxon>
        <taxon>Euteleostomi</taxon>
        <taxon>Mammalia</taxon>
        <taxon>Eutheria</taxon>
        <taxon>Laurasiatheria</taxon>
        <taxon>Carnivora</taxon>
        <taxon>Caniformia</taxon>
        <taxon>Canidae</taxon>
        <taxon>Nyctereutes</taxon>
    </lineage>
</organism>
<keyword evidence="2" id="KW-1185">Reference proteome</keyword>
<reference evidence="1" key="1">
    <citation type="submission" date="2020-12" db="EMBL/GenBank/DDBJ databases">
        <authorList>
            <consortium name="Molecular Ecology Group"/>
        </authorList>
    </citation>
    <scope>NUCLEOTIDE SEQUENCE</scope>
    <source>
        <strain evidence="1">TBG_1078</strain>
    </source>
</reference>
<proteinExistence type="predicted"/>
<sequence>MLGQSIQRFTMYVVCKSQHEEVALLILKTVYFGSGFAAPYFL</sequence>
<evidence type="ECO:0000313" key="1">
    <source>
        <dbReference type="EMBL" id="CAD7692981.1"/>
    </source>
</evidence>
<accession>A0A811ZVJ7</accession>
<dbReference type="EMBL" id="CAJHUB010000776">
    <property type="protein sequence ID" value="CAD7692981.1"/>
    <property type="molecule type" value="Genomic_DNA"/>
</dbReference>